<feature type="transmembrane region" description="Helical" evidence="1">
    <location>
        <begin position="59"/>
        <end position="84"/>
    </location>
</feature>
<evidence type="ECO:0000256" key="1">
    <source>
        <dbReference type="SAM" id="Phobius"/>
    </source>
</evidence>
<protein>
    <submittedName>
        <fullName evidence="2">Uncharacterized protein</fullName>
    </submittedName>
</protein>
<keyword evidence="1" id="KW-0472">Membrane</keyword>
<reference evidence="2" key="2">
    <citation type="submission" date="2021-04" db="EMBL/GenBank/DDBJ databases">
        <authorList>
            <person name="Gilroy R."/>
        </authorList>
    </citation>
    <scope>NUCLEOTIDE SEQUENCE</scope>
    <source>
        <strain evidence="2">CHK169-2315</strain>
    </source>
</reference>
<dbReference type="AlphaFoldDB" id="A0A9D1PMY9"/>
<dbReference type="InterPro" id="IPR024563">
    <property type="entry name" value="YqhR"/>
</dbReference>
<proteinExistence type="predicted"/>
<evidence type="ECO:0000313" key="2">
    <source>
        <dbReference type="EMBL" id="HIV75022.1"/>
    </source>
</evidence>
<feature type="transmembrane region" description="Helical" evidence="1">
    <location>
        <begin position="12"/>
        <end position="38"/>
    </location>
</feature>
<gene>
    <name evidence="2" type="ORF">H9895_08105</name>
</gene>
<dbReference type="EMBL" id="DXHX01000123">
    <property type="protein sequence ID" value="HIV75022.1"/>
    <property type="molecule type" value="Genomic_DNA"/>
</dbReference>
<dbReference type="Pfam" id="PF11085">
    <property type="entry name" value="YqhR"/>
    <property type="match status" value="1"/>
</dbReference>
<feature type="transmembrane region" description="Helical" evidence="1">
    <location>
        <begin position="90"/>
        <end position="113"/>
    </location>
</feature>
<feature type="transmembrane region" description="Helical" evidence="1">
    <location>
        <begin position="125"/>
        <end position="147"/>
    </location>
</feature>
<dbReference type="Proteomes" id="UP000823937">
    <property type="component" value="Unassembled WGS sequence"/>
</dbReference>
<organism evidence="2 3">
    <name type="scientific">Candidatus Pseudogracilibacillus intestinigallinarum</name>
    <dbReference type="NCBI Taxonomy" id="2838742"/>
    <lineage>
        <taxon>Bacteria</taxon>
        <taxon>Bacillati</taxon>
        <taxon>Bacillota</taxon>
        <taxon>Bacilli</taxon>
        <taxon>Bacillales</taxon>
        <taxon>Bacillaceae</taxon>
        <taxon>Pseudogracilibacillus</taxon>
    </lineage>
</organism>
<reference evidence="2" key="1">
    <citation type="journal article" date="2021" name="PeerJ">
        <title>Extensive microbial diversity within the chicken gut microbiome revealed by metagenomics and culture.</title>
        <authorList>
            <person name="Gilroy R."/>
            <person name="Ravi A."/>
            <person name="Getino M."/>
            <person name="Pursley I."/>
            <person name="Horton D.L."/>
            <person name="Alikhan N.F."/>
            <person name="Baker D."/>
            <person name="Gharbi K."/>
            <person name="Hall N."/>
            <person name="Watson M."/>
            <person name="Adriaenssens E.M."/>
            <person name="Foster-Nyarko E."/>
            <person name="Jarju S."/>
            <person name="Secka A."/>
            <person name="Antonio M."/>
            <person name="Oren A."/>
            <person name="Chaudhuri R.R."/>
            <person name="La Ragione R."/>
            <person name="Hildebrand F."/>
            <person name="Pallen M.J."/>
        </authorList>
    </citation>
    <scope>NUCLEOTIDE SEQUENCE</scope>
    <source>
        <strain evidence="2">CHK169-2315</strain>
    </source>
</reference>
<evidence type="ECO:0000313" key="3">
    <source>
        <dbReference type="Proteomes" id="UP000823937"/>
    </source>
</evidence>
<sequence>MQKKLSTYDVFLYSILVGCVATIFLLFFLLFFHTFHFITFHPFSITEQIIIKDHWFIRILYYSCLFIVYCICSVVLSLIYFLFWRKRKEWQIGVVYGIGLWAIFYILFPYLFVDKLYIMHLPMKMTVTMFCLSVLYGLFVGYSISYYDQSVSMSTST</sequence>
<keyword evidence="1" id="KW-1133">Transmembrane helix</keyword>
<name>A0A9D1PMY9_9BACI</name>
<keyword evidence="1" id="KW-0812">Transmembrane</keyword>
<accession>A0A9D1PMY9</accession>
<comment type="caution">
    <text evidence="2">The sequence shown here is derived from an EMBL/GenBank/DDBJ whole genome shotgun (WGS) entry which is preliminary data.</text>
</comment>